<dbReference type="InterPro" id="IPR007507">
    <property type="entry name" value="Glycos_transf_N"/>
</dbReference>
<gene>
    <name evidence="9" type="ORF">ACFO3G_08580</name>
</gene>
<dbReference type="SUPFAM" id="SSF53756">
    <property type="entry name" value="UDP-Glycosyltransferase/glycogen phosphorylase"/>
    <property type="match status" value="1"/>
</dbReference>
<dbReference type="Proteomes" id="UP001596020">
    <property type="component" value="Unassembled WGS sequence"/>
</dbReference>
<comment type="similarity">
    <text evidence="7">Belongs to the glycosyltransferase group 1 family.</text>
</comment>
<keyword evidence="10" id="KW-1185">Reference proteome</keyword>
<evidence type="ECO:0000259" key="8">
    <source>
        <dbReference type="Pfam" id="PF04413"/>
    </source>
</evidence>
<dbReference type="InterPro" id="IPR038107">
    <property type="entry name" value="Glycos_transf_N_sf"/>
</dbReference>
<protein>
    <recommendedName>
        <fullName evidence="3 7">3-deoxy-D-manno-octulosonic acid transferase</fullName>
        <shortName evidence="7">Kdo transferase</shortName>
        <ecNumber evidence="2 7">2.4.99.12</ecNumber>
    </recommendedName>
    <alternativeName>
        <fullName evidence="5 7">Lipid IV(A) 3-deoxy-D-manno-octulosonic acid transferase</fullName>
    </alternativeName>
</protein>
<evidence type="ECO:0000256" key="2">
    <source>
        <dbReference type="ARBA" id="ARBA00012621"/>
    </source>
</evidence>
<comment type="function">
    <text evidence="7">Involved in lipopolysaccharide (LPS) biosynthesis. Catalyzes the transfer of 3-deoxy-D-manno-octulosonate (Kdo) residue(s) from CMP-Kdo to lipid IV(A), the tetraacyldisaccharide-1,4'-bisphosphate precursor of lipid A.</text>
</comment>
<keyword evidence="7" id="KW-0472">Membrane</keyword>
<dbReference type="RefSeq" id="WP_380079922.1">
    <property type="nucleotide sequence ID" value="NZ_JBHSGO010000211.1"/>
</dbReference>
<dbReference type="Gene3D" id="3.40.50.2000">
    <property type="entry name" value="Glycogen Phosphorylase B"/>
    <property type="match status" value="1"/>
</dbReference>
<accession>A0ABV9K9N0</accession>
<organism evidence="9 10">
    <name type="scientific">Falsiporphyromonas endometrii</name>
    <dbReference type="NCBI Taxonomy" id="1387297"/>
    <lineage>
        <taxon>Bacteria</taxon>
        <taxon>Pseudomonadati</taxon>
        <taxon>Bacteroidota</taxon>
        <taxon>Bacteroidia</taxon>
        <taxon>Bacteroidales</taxon>
        <taxon>Porphyromonadaceae</taxon>
        <taxon>Falsiporphyromonas</taxon>
    </lineage>
</organism>
<dbReference type="PANTHER" id="PTHR42755:SF1">
    <property type="entry name" value="3-DEOXY-D-MANNO-OCTULOSONIC ACID TRANSFERASE, MITOCHONDRIAL-RELATED"/>
    <property type="match status" value="1"/>
</dbReference>
<dbReference type="GO" id="GO:0016740">
    <property type="term" value="F:transferase activity"/>
    <property type="evidence" value="ECO:0007669"/>
    <property type="project" value="UniProtKB-KW"/>
</dbReference>
<comment type="catalytic activity">
    <reaction evidence="6 7">
        <text>lipid IVA (E. coli) + CMP-3-deoxy-beta-D-manno-octulosonate = alpha-Kdo-(2-&gt;6)-lipid IVA (E. coli) + CMP + H(+)</text>
        <dbReference type="Rhea" id="RHEA:28066"/>
        <dbReference type="ChEBI" id="CHEBI:15378"/>
        <dbReference type="ChEBI" id="CHEBI:58603"/>
        <dbReference type="ChEBI" id="CHEBI:60364"/>
        <dbReference type="ChEBI" id="CHEBI:60377"/>
        <dbReference type="ChEBI" id="CHEBI:85987"/>
        <dbReference type="EC" id="2.4.99.12"/>
    </reaction>
</comment>
<dbReference type="Gene3D" id="3.40.50.11720">
    <property type="entry name" value="3-Deoxy-D-manno-octulosonic-acid transferase, N-terminal domain"/>
    <property type="match status" value="1"/>
</dbReference>
<evidence type="ECO:0000313" key="10">
    <source>
        <dbReference type="Proteomes" id="UP001596020"/>
    </source>
</evidence>
<evidence type="ECO:0000256" key="7">
    <source>
        <dbReference type="RuleBase" id="RU365103"/>
    </source>
</evidence>
<keyword evidence="7" id="KW-1003">Cell membrane</keyword>
<dbReference type="PANTHER" id="PTHR42755">
    <property type="entry name" value="3-DEOXY-MANNO-OCTULOSONATE CYTIDYLYLTRANSFERASE"/>
    <property type="match status" value="1"/>
</dbReference>
<evidence type="ECO:0000313" key="9">
    <source>
        <dbReference type="EMBL" id="MFC4666648.1"/>
    </source>
</evidence>
<evidence type="ECO:0000256" key="3">
    <source>
        <dbReference type="ARBA" id="ARBA00019077"/>
    </source>
</evidence>
<keyword evidence="7" id="KW-0448">Lipopolysaccharide biosynthesis</keyword>
<proteinExistence type="inferred from homology"/>
<comment type="caution">
    <text evidence="9">The sequence shown here is derived from an EMBL/GenBank/DDBJ whole genome shotgun (WGS) entry which is preliminary data.</text>
</comment>
<evidence type="ECO:0000256" key="6">
    <source>
        <dbReference type="ARBA" id="ARBA00049183"/>
    </source>
</evidence>
<keyword evidence="4 7" id="KW-0808">Transferase</keyword>
<comment type="pathway">
    <text evidence="1 7">Bacterial outer membrane biogenesis; LPS core biosynthesis.</text>
</comment>
<evidence type="ECO:0000256" key="5">
    <source>
        <dbReference type="ARBA" id="ARBA00031445"/>
    </source>
</evidence>
<sequence>MKLFYNFIGNVYSFLIKCAIFFSPKAKMMQKGRWRLWKKLKSELDTQGGYIWIHVSSLGEFEQGRPLIERIKRDYPSEKIMLTFFSPSGYEVRKSYELADVISYLPADTILNAKKFLNMVKPKMAIFIKYDFWPCFLLELKDRQIPTYLVSAIFRPSQLFFRWYGKMYRYLLTCFDKLYVQNDASKELLAKYKITNVDVVGDTRLDRVIKISQNGKELPMFDKWVESSNTPIIVAGSTWPPDEKILLNYFNKHPNVRLILAPHEFDDERILKLTSFVKRPFIRFSDANSKSILKKDCIIVDSFGLLSSLYRYATFAYVGGGFGKGIHNTPEAAVYGIPVFFGPEHHKFKEALGLLESGGGICIHDQEEFDRYVDDMLMHKYKLESAGKASHDYIYANAGAADKVINDIFKK</sequence>
<reference evidence="10" key="1">
    <citation type="journal article" date="2019" name="Int. J. Syst. Evol. Microbiol.">
        <title>The Global Catalogue of Microorganisms (GCM) 10K type strain sequencing project: providing services to taxonomists for standard genome sequencing and annotation.</title>
        <authorList>
            <consortium name="The Broad Institute Genomics Platform"/>
            <consortium name="The Broad Institute Genome Sequencing Center for Infectious Disease"/>
            <person name="Wu L."/>
            <person name="Ma J."/>
        </authorList>
    </citation>
    <scope>NUCLEOTIDE SEQUENCE [LARGE SCALE GENOMIC DNA]</scope>
    <source>
        <strain evidence="10">CGMCC 4.7357</strain>
    </source>
</reference>
<dbReference type="Pfam" id="PF04413">
    <property type="entry name" value="Glycos_transf_N"/>
    <property type="match status" value="1"/>
</dbReference>
<comment type="subcellular location">
    <subcellularLocation>
        <location evidence="7">Cell membrane</location>
    </subcellularLocation>
</comment>
<dbReference type="EC" id="2.4.99.12" evidence="2 7"/>
<dbReference type="InterPro" id="IPR039901">
    <property type="entry name" value="Kdotransferase"/>
</dbReference>
<name>A0ABV9K9N0_9PORP</name>
<dbReference type="EMBL" id="JBHSGO010000211">
    <property type="protein sequence ID" value="MFC4666648.1"/>
    <property type="molecule type" value="Genomic_DNA"/>
</dbReference>
<evidence type="ECO:0000256" key="1">
    <source>
        <dbReference type="ARBA" id="ARBA00004713"/>
    </source>
</evidence>
<evidence type="ECO:0000256" key="4">
    <source>
        <dbReference type="ARBA" id="ARBA00022679"/>
    </source>
</evidence>
<feature type="domain" description="3-deoxy-D-manno-octulosonic-acid transferase N-terminal" evidence="8">
    <location>
        <begin position="45"/>
        <end position="206"/>
    </location>
</feature>